<protein>
    <recommendedName>
        <fullName evidence="1">Putative membrane protein insertion efficiency factor</fullName>
    </recommendedName>
</protein>
<organism evidence="3 4">
    <name type="scientific">Janibacter alkaliphilus</name>
    <dbReference type="NCBI Taxonomy" id="1069963"/>
    <lineage>
        <taxon>Bacteria</taxon>
        <taxon>Bacillati</taxon>
        <taxon>Actinomycetota</taxon>
        <taxon>Actinomycetes</taxon>
        <taxon>Micrococcales</taxon>
        <taxon>Intrasporangiaceae</taxon>
        <taxon>Janibacter</taxon>
    </lineage>
</organism>
<dbReference type="SMART" id="SM01234">
    <property type="entry name" value="Haemolytic"/>
    <property type="match status" value="1"/>
</dbReference>
<dbReference type="RefSeq" id="WP_179462056.1">
    <property type="nucleotide sequence ID" value="NZ_JACBZX010000001.1"/>
</dbReference>
<reference evidence="3 4" key="1">
    <citation type="submission" date="2020-07" db="EMBL/GenBank/DDBJ databases">
        <title>Sequencing the genomes of 1000 actinobacteria strains.</title>
        <authorList>
            <person name="Klenk H.-P."/>
        </authorList>
    </citation>
    <scope>NUCLEOTIDE SEQUENCE [LARGE SCALE GENOMIC DNA]</scope>
    <source>
        <strain evidence="3 4">DSM 24723</strain>
    </source>
</reference>
<comment type="caution">
    <text evidence="3">The sequence shown here is derived from an EMBL/GenBank/DDBJ whole genome shotgun (WGS) entry which is preliminary data.</text>
</comment>
<comment type="function">
    <text evidence="1">Could be involved in insertion of integral membrane proteins into the membrane.</text>
</comment>
<dbReference type="GO" id="GO:0005886">
    <property type="term" value="C:plasma membrane"/>
    <property type="evidence" value="ECO:0007669"/>
    <property type="project" value="UniProtKB-SubCell"/>
</dbReference>
<gene>
    <name evidence="3" type="ORF">BJY28_001040</name>
</gene>
<dbReference type="HAMAP" id="MF_00386">
    <property type="entry name" value="UPF0161_YidD"/>
    <property type="match status" value="1"/>
</dbReference>
<dbReference type="EMBL" id="JACBZX010000001">
    <property type="protein sequence ID" value="NYG36571.1"/>
    <property type="molecule type" value="Genomic_DNA"/>
</dbReference>
<dbReference type="InterPro" id="IPR002696">
    <property type="entry name" value="Membr_insert_effic_factor_YidD"/>
</dbReference>
<evidence type="ECO:0000256" key="1">
    <source>
        <dbReference type="HAMAP-Rule" id="MF_00386"/>
    </source>
</evidence>
<feature type="compositionally biased region" description="Basic and acidic residues" evidence="2">
    <location>
        <begin position="76"/>
        <end position="114"/>
    </location>
</feature>
<dbReference type="Proteomes" id="UP000592181">
    <property type="component" value="Unassembled WGS sequence"/>
</dbReference>
<keyword evidence="1" id="KW-1003">Cell membrane</keyword>
<evidence type="ECO:0000313" key="3">
    <source>
        <dbReference type="EMBL" id="NYG36571.1"/>
    </source>
</evidence>
<keyword evidence="4" id="KW-1185">Reference proteome</keyword>
<comment type="subcellular location">
    <subcellularLocation>
        <location evidence="1">Cell membrane</location>
        <topology evidence="1">Peripheral membrane protein</topology>
        <orientation evidence="1">Cytoplasmic side</orientation>
    </subcellularLocation>
</comment>
<proteinExistence type="inferred from homology"/>
<feature type="region of interest" description="Disordered" evidence="2">
    <location>
        <begin position="75"/>
        <end position="114"/>
    </location>
</feature>
<dbReference type="PANTHER" id="PTHR33383">
    <property type="entry name" value="MEMBRANE PROTEIN INSERTION EFFICIENCY FACTOR-RELATED"/>
    <property type="match status" value="1"/>
</dbReference>
<evidence type="ECO:0000313" key="4">
    <source>
        <dbReference type="Proteomes" id="UP000592181"/>
    </source>
</evidence>
<dbReference type="AlphaFoldDB" id="A0A852XDM6"/>
<accession>A0A852XDM6</accession>
<keyword evidence="1" id="KW-0472">Membrane</keyword>
<sequence length="114" mass="12616">MSRASLRRVAALPLVALVRAYQLLISPLLPPSCRYFPSCSEYGLTALRRFGPLSGTYLMLHRIARCHPWSAGGIDHVPDTWADRGSPELARPRLATDDGHDHGAERAQERTSLP</sequence>
<dbReference type="Pfam" id="PF01809">
    <property type="entry name" value="YidD"/>
    <property type="match status" value="1"/>
</dbReference>
<comment type="similarity">
    <text evidence="1">Belongs to the UPF0161 family.</text>
</comment>
<evidence type="ECO:0000256" key="2">
    <source>
        <dbReference type="SAM" id="MobiDB-lite"/>
    </source>
</evidence>
<dbReference type="NCBIfam" id="TIGR00278">
    <property type="entry name" value="membrane protein insertion efficiency factor YidD"/>
    <property type="match status" value="1"/>
</dbReference>
<dbReference type="PANTHER" id="PTHR33383:SF1">
    <property type="entry name" value="MEMBRANE PROTEIN INSERTION EFFICIENCY FACTOR-RELATED"/>
    <property type="match status" value="1"/>
</dbReference>
<name>A0A852XDM6_9MICO</name>